<evidence type="ECO:0008006" key="3">
    <source>
        <dbReference type="Google" id="ProtNLM"/>
    </source>
</evidence>
<evidence type="ECO:0000313" key="1">
    <source>
        <dbReference type="EMBL" id="OYV02604.1"/>
    </source>
</evidence>
<evidence type="ECO:0000313" key="2">
    <source>
        <dbReference type="Proteomes" id="UP000216312"/>
    </source>
</evidence>
<dbReference type="EMBL" id="NMUJ01000070">
    <property type="protein sequence ID" value="OYV02604.1"/>
    <property type="molecule type" value="Genomic_DNA"/>
</dbReference>
<dbReference type="AlphaFoldDB" id="A0A257LSM0"/>
<organism evidence="1 2">
    <name type="scientific">candidate division WOR-3 bacterium 4484_18</name>
    <dbReference type="NCBI Taxonomy" id="2020626"/>
    <lineage>
        <taxon>Bacteria</taxon>
        <taxon>Bacteria division WOR-3</taxon>
    </lineage>
</organism>
<accession>A0A257LSM0</accession>
<sequence length="154" mass="17553">MPIYYSVTAFATPDTVFQLEEFLESAVEQNIITVLPGPPADTTGKKKVLVVPNPYRGDFDYTSIRWEYPRPGLAWTEEDRRIVFMNLPPHCKIRVYTLGGDLVREIEHNDPVVGWESWDLLSSEYQAIAPGIYIYSVENLQTGDIQVGKFVVIK</sequence>
<proteinExistence type="predicted"/>
<gene>
    <name evidence="1" type="ORF">CGW93_04635</name>
</gene>
<dbReference type="Proteomes" id="UP000216312">
    <property type="component" value="Unassembled WGS sequence"/>
</dbReference>
<reference evidence="2" key="1">
    <citation type="submission" date="2017-07" db="EMBL/GenBank/DDBJ databases">
        <title>Novel pathways for hydrocarbon cycling and metabolic interdependencies in hydrothermal sediment communities.</title>
        <authorList>
            <person name="Dombrowski N."/>
            <person name="Seitz K."/>
            <person name="Teske A."/>
            <person name="Baker B."/>
        </authorList>
    </citation>
    <scope>NUCLEOTIDE SEQUENCE [LARGE SCALE GENOMIC DNA]</scope>
</reference>
<protein>
    <recommendedName>
        <fullName evidence="3">FlgD Ig-like domain-containing protein</fullName>
    </recommendedName>
</protein>
<name>A0A257LSM0_UNCW3</name>
<comment type="caution">
    <text evidence="1">The sequence shown here is derived from an EMBL/GenBank/DDBJ whole genome shotgun (WGS) entry which is preliminary data.</text>
</comment>